<evidence type="ECO:0000256" key="1">
    <source>
        <dbReference type="ARBA" id="ARBA00006787"/>
    </source>
</evidence>
<keyword evidence="4 5" id="KW-0408">Iron</keyword>
<feature type="binding site" evidence="5">
    <location>
        <position position="391"/>
    </location>
    <ligand>
        <name>Fe cation</name>
        <dbReference type="ChEBI" id="CHEBI:24875"/>
        <note>catalytic</note>
    </ligand>
</feature>
<dbReference type="GO" id="GO:0046872">
    <property type="term" value="F:metal ion binding"/>
    <property type="evidence" value="ECO:0007669"/>
    <property type="project" value="UniProtKB-KW"/>
</dbReference>
<organism evidence="7 8">
    <name type="scientific">Pomacea canaliculata</name>
    <name type="common">Golden apple snail</name>
    <dbReference type="NCBI Taxonomy" id="400727"/>
    <lineage>
        <taxon>Eukaryota</taxon>
        <taxon>Metazoa</taxon>
        <taxon>Spiralia</taxon>
        <taxon>Lophotrochozoa</taxon>
        <taxon>Mollusca</taxon>
        <taxon>Gastropoda</taxon>
        <taxon>Caenogastropoda</taxon>
        <taxon>Architaenioglossa</taxon>
        <taxon>Ampullarioidea</taxon>
        <taxon>Ampullariidae</taxon>
        <taxon>Pomacea</taxon>
    </lineage>
</organism>
<evidence type="ECO:0000313" key="8">
    <source>
        <dbReference type="Proteomes" id="UP000245119"/>
    </source>
</evidence>
<evidence type="ECO:0000256" key="2">
    <source>
        <dbReference type="ARBA" id="ARBA00022723"/>
    </source>
</evidence>
<dbReference type="Pfam" id="PF03055">
    <property type="entry name" value="RPE65"/>
    <property type="match status" value="1"/>
</dbReference>
<dbReference type="InterPro" id="IPR004294">
    <property type="entry name" value="Carotenoid_Oase"/>
</dbReference>
<evidence type="ECO:0000256" key="3">
    <source>
        <dbReference type="ARBA" id="ARBA00023002"/>
    </source>
</evidence>
<dbReference type="GO" id="GO:0003834">
    <property type="term" value="F:beta-carotene 15,15'-dioxygenase activity"/>
    <property type="evidence" value="ECO:0007669"/>
    <property type="project" value="TreeGrafter"/>
</dbReference>
<dbReference type="EMBL" id="PZQS01000010">
    <property type="protein sequence ID" value="PVD23313.1"/>
    <property type="molecule type" value="Genomic_DNA"/>
</dbReference>
<dbReference type="PANTHER" id="PTHR10543:SF24">
    <property type="entry name" value="CAROTENOID ISOMEROOXYGENASE"/>
    <property type="match status" value="1"/>
</dbReference>
<evidence type="ECO:0000256" key="5">
    <source>
        <dbReference type="PIRSR" id="PIRSR604294-1"/>
    </source>
</evidence>
<dbReference type="AlphaFoldDB" id="A0A2T7NQ91"/>
<dbReference type="GO" id="GO:0016121">
    <property type="term" value="P:carotene catabolic process"/>
    <property type="evidence" value="ECO:0007669"/>
    <property type="project" value="TreeGrafter"/>
</dbReference>
<comment type="similarity">
    <text evidence="1">Belongs to the carotenoid oxygenase family.</text>
</comment>
<dbReference type="Proteomes" id="UP000245119">
    <property type="component" value="Linkage Group LG10"/>
</dbReference>
<feature type="binding site" evidence="5">
    <location>
        <position position="320"/>
    </location>
    <ligand>
        <name>Fe cation</name>
        <dbReference type="ChEBI" id="CHEBI:24875"/>
        <note>catalytic</note>
    </ligand>
</feature>
<sequence length="556" mass="61949">MTSMLISGTIADAPYLSLLVVVVEVIPANRSPSSESHLSSASGPQHVHCRPHIPVMASESAGAPSTEEQGLASPPLPQSSPPLPQWMMFGADADTKTPVSAQIIGTIPKWLNGSLYRNGPGIYQIGETCLEHLLDGFSVLHRYIIHDGEVQYQSHVLESEAWTSSGKANRLVVSQFATYASPDPCKSFLSKVVSFLSPLSVEDLSDNTAINIVQHGDKLFAMTDMSVMNEVDPQTLLVKNKVELHKLVPVHMVTAHPHFSRDGKMYNLGTSINPSAAYSIFEIFPQATLQSEPQETQGSVKAQLLVTIPSQWNMHVGYSHSFGMSQNYFIVLEQPMALNILKVVTMNWRREGLASCFTKLMGEKMVFRVIQRSDKRPLSIRFETDSTFCFHFVNCFEDHDGQLVVDLCCYDDVDLVEDLYLKKIRDHTCNLIPSATLRRYVLPVCVEEAGPEDNLVSLPYTTATAHMISPGVIHCTPDYISEERIVLELPQIHYKKFNATKYRYVYGASANKVNKLLVKVDLAEKRAIYWMEPGFFPGEPVFVAKPDAEDEDEGKH</sequence>
<accession>A0A2T7NQ91</accession>
<keyword evidence="8" id="KW-1185">Reference proteome</keyword>
<reference evidence="7 8" key="1">
    <citation type="submission" date="2018-04" db="EMBL/GenBank/DDBJ databases">
        <title>The genome of golden apple snail Pomacea canaliculata provides insight into stress tolerance and invasive adaptation.</title>
        <authorList>
            <person name="Liu C."/>
            <person name="Liu B."/>
            <person name="Ren Y."/>
            <person name="Zhang Y."/>
            <person name="Wang H."/>
            <person name="Li S."/>
            <person name="Jiang F."/>
            <person name="Yin L."/>
            <person name="Zhang G."/>
            <person name="Qian W."/>
            <person name="Fan W."/>
        </authorList>
    </citation>
    <scope>NUCLEOTIDE SEQUENCE [LARGE SCALE GENOMIC DNA]</scope>
    <source>
        <strain evidence="7">SZHN2017</strain>
        <tissue evidence="7">Muscle</tissue>
    </source>
</reference>
<dbReference type="OrthoDB" id="407010at2759"/>
<keyword evidence="2 5" id="KW-0479">Metal-binding</keyword>
<name>A0A2T7NQ91_POMCA</name>
<dbReference type="GO" id="GO:0010436">
    <property type="term" value="F:carotenoid dioxygenase activity"/>
    <property type="evidence" value="ECO:0007669"/>
    <property type="project" value="TreeGrafter"/>
</dbReference>
<protein>
    <submittedName>
        <fullName evidence="7">Uncharacterized protein</fullName>
    </submittedName>
</protein>
<proteinExistence type="inferred from homology"/>
<feature type="region of interest" description="Disordered" evidence="6">
    <location>
        <begin position="58"/>
        <end position="77"/>
    </location>
</feature>
<dbReference type="PANTHER" id="PTHR10543">
    <property type="entry name" value="BETA-CAROTENE DIOXYGENASE"/>
    <property type="match status" value="1"/>
</dbReference>
<evidence type="ECO:0000313" key="7">
    <source>
        <dbReference type="EMBL" id="PVD23313.1"/>
    </source>
</evidence>
<comment type="cofactor">
    <cofactor evidence="5">
        <name>Fe(2+)</name>
        <dbReference type="ChEBI" id="CHEBI:29033"/>
    </cofactor>
    <text evidence="5">Binds 1 Fe(2+) ion per subunit.</text>
</comment>
<comment type="caution">
    <text evidence="7">The sequence shown here is derived from an EMBL/GenBank/DDBJ whole genome shotgun (WGS) entry which is preliminary data.</text>
</comment>
<evidence type="ECO:0000256" key="4">
    <source>
        <dbReference type="ARBA" id="ARBA00023004"/>
    </source>
</evidence>
<feature type="binding site" evidence="5">
    <location>
        <position position="256"/>
    </location>
    <ligand>
        <name>Fe cation</name>
        <dbReference type="ChEBI" id="CHEBI:24875"/>
        <note>catalytic</note>
    </ligand>
</feature>
<keyword evidence="3" id="KW-0560">Oxidoreductase</keyword>
<evidence type="ECO:0000256" key="6">
    <source>
        <dbReference type="SAM" id="MobiDB-lite"/>
    </source>
</evidence>
<dbReference type="STRING" id="400727.A0A2T7NQ91"/>
<gene>
    <name evidence="7" type="ORF">C0Q70_16581</name>
</gene>